<gene>
    <name evidence="3" type="ORF">ACFU0X_27025</name>
</gene>
<dbReference type="InterPro" id="IPR031165">
    <property type="entry name" value="GNAT_YJDJ"/>
</dbReference>
<comment type="caution">
    <text evidence="3">The sequence shown here is derived from an EMBL/GenBank/DDBJ whole genome shotgun (WGS) entry which is preliminary data.</text>
</comment>
<dbReference type="PROSITE" id="PS51729">
    <property type="entry name" value="GNAT_YJDJ"/>
    <property type="match status" value="1"/>
</dbReference>
<dbReference type="SUPFAM" id="SSF55729">
    <property type="entry name" value="Acyl-CoA N-acyltransferases (Nat)"/>
    <property type="match status" value="1"/>
</dbReference>
<dbReference type="GO" id="GO:0016746">
    <property type="term" value="F:acyltransferase activity"/>
    <property type="evidence" value="ECO:0007669"/>
    <property type="project" value="UniProtKB-KW"/>
</dbReference>
<dbReference type="Gene3D" id="3.40.630.30">
    <property type="match status" value="1"/>
</dbReference>
<dbReference type="PANTHER" id="PTHR31435:SF10">
    <property type="entry name" value="BSR4717 PROTEIN"/>
    <property type="match status" value="1"/>
</dbReference>
<accession>A0ABW6JNS9</accession>
<dbReference type="Proteomes" id="UP001600650">
    <property type="component" value="Unassembled WGS sequence"/>
</dbReference>
<feature type="compositionally biased region" description="Polar residues" evidence="1">
    <location>
        <begin position="1"/>
        <end position="11"/>
    </location>
</feature>
<feature type="region of interest" description="Disordered" evidence="1">
    <location>
        <begin position="1"/>
        <end position="54"/>
    </location>
</feature>
<protein>
    <submittedName>
        <fullName evidence="3">GNAT family N-acetyltransferase</fullName>
        <ecNumber evidence="3">2.3.1.-</ecNumber>
    </submittedName>
</protein>
<keyword evidence="3" id="KW-0808">Transferase</keyword>
<dbReference type="InterPro" id="IPR016181">
    <property type="entry name" value="Acyl_CoA_acyltransferase"/>
</dbReference>
<proteinExistence type="predicted"/>
<dbReference type="RefSeq" id="WP_381728072.1">
    <property type="nucleotide sequence ID" value="NZ_JBHVBU010000101.1"/>
</dbReference>
<evidence type="ECO:0000313" key="3">
    <source>
        <dbReference type="EMBL" id="MFE7966649.1"/>
    </source>
</evidence>
<name>A0ABW6JNS9_STRCE</name>
<feature type="domain" description="N-acetyltransferase" evidence="2">
    <location>
        <begin position="57"/>
        <end position="146"/>
    </location>
</feature>
<dbReference type="Pfam" id="PF14542">
    <property type="entry name" value="Acetyltransf_CG"/>
    <property type="match status" value="1"/>
</dbReference>
<dbReference type="InterPro" id="IPR045057">
    <property type="entry name" value="Gcn5-rel_NAT"/>
</dbReference>
<evidence type="ECO:0000313" key="4">
    <source>
        <dbReference type="Proteomes" id="UP001600650"/>
    </source>
</evidence>
<dbReference type="EC" id="2.3.1.-" evidence="3"/>
<evidence type="ECO:0000259" key="2">
    <source>
        <dbReference type="PROSITE" id="PS51729"/>
    </source>
</evidence>
<evidence type="ECO:0000256" key="1">
    <source>
        <dbReference type="SAM" id="MobiDB-lite"/>
    </source>
</evidence>
<sequence>MWTPATVSSRSAPIRPSRCLGRTRSAARRPWPRPRPEWRRRQRKKRSVTGVGGVEIRDDRGAGRLEAVEGGEVVGRIEYFVLDEPAPALVPVHTVVEPAHEGKGIAGSLARELYGLAAREGVVVAPLCPYVVRWAARHPEEAPAADPELLRGAKRWLAEHPERF</sequence>
<dbReference type="EMBL" id="JBHVBU010000101">
    <property type="protein sequence ID" value="MFE7966649.1"/>
    <property type="molecule type" value="Genomic_DNA"/>
</dbReference>
<keyword evidence="3" id="KW-0012">Acyltransferase</keyword>
<keyword evidence="4" id="KW-1185">Reference proteome</keyword>
<reference evidence="3 4" key="1">
    <citation type="submission" date="2024-09" db="EMBL/GenBank/DDBJ databases">
        <title>The Natural Products Discovery Center: Release of the First 8490 Sequenced Strains for Exploring Actinobacteria Biosynthetic Diversity.</title>
        <authorList>
            <person name="Kalkreuter E."/>
            <person name="Kautsar S.A."/>
            <person name="Yang D."/>
            <person name="Bader C.D."/>
            <person name="Teijaro C.N."/>
            <person name="Fluegel L."/>
            <person name="Davis C.M."/>
            <person name="Simpson J.R."/>
            <person name="Lauterbach L."/>
            <person name="Steele A.D."/>
            <person name="Gui C."/>
            <person name="Meng S."/>
            <person name="Li G."/>
            <person name="Viehrig K."/>
            <person name="Ye F."/>
            <person name="Su P."/>
            <person name="Kiefer A.F."/>
            <person name="Nichols A."/>
            <person name="Cepeda A.J."/>
            <person name="Yan W."/>
            <person name="Fan B."/>
            <person name="Jiang Y."/>
            <person name="Adhikari A."/>
            <person name="Zheng C.-J."/>
            <person name="Schuster L."/>
            <person name="Cowan T.M."/>
            <person name="Smanski M.J."/>
            <person name="Chevrette M.G."/>
            <person name="De Carvalho L.P.S."/>
            <person name="Shen B."/>
        </authorList>
    </citation>
    <scope>NUCLEOTIDE SEQUENCE [LARGE SCALE GENOMIC DNA]</scope>
    <source>
        <strain evidence="3 4">NPDC057399</strain>
    </source>
</reference>
<organism evidence="3 4">
    <name type="scientific">Streptomyces cellulosae</name>
    <dbReference type="NCBI Taxonomy" id="1968"/>
    <lineage>
        <taxon>Bacteria</taxon>
        <taxon>Bacillati</taxon>
        <taxon>Actinomycetota</taxon>
        <taxon>Actinomycetes</taxon>
        <taxon>Kitasatosporales</taxon>
        <taxon>Streptomycetaceae</taxon>
        <taxon>Streptomyces</taxon>
    </lineage>
</organism>
<dbReference type="PANTHER" id="PTHR31435">
    <property type="entry name" value="PROTEIN NATD1"/>
    <property type="match status" value="1"/>
</dbReference>